<protein>
    <submittedName>
        <fullName evidence="3">Uncharacterized protein</fullName>
    </submittedName>
</protein>
<dbReference type="AlphaFoldDB" id="A0A0N1HDJ1"/>
<evidence type="ECO:0000256" key="2">
    <source>
        <dbReference type="SAM" id="SignalP"/>
    </source>
</evidence>
<evidence type="ECO:0000256" key="1">
    <source>
        <dbReference type="SAM" id="Phobius"/>
    </source>
</evidence>
<evidence type="ECO:0000313" key="4">
    <source>
        <dbReference type="Proteomes" id="UP000038010"/>
    </source>
</evidence>
<dbReference type="EMBL" id="LFJN01000007">
    <property type="protein sequence ID" value="KPI42504.1"/>
    <property type="molecule type" value="Genomic_DNA"/>
</dbReference>
<dbReference type="VEuPathDB" id="FungiDB:AB675_9593"/>
<organism evidence="3 4">
    <name type="scientific">Cyphellophora attinorum</name>
    <dbReference type="NCBI Taxonomy" id="1664694"/>
    <lineage>
        <taxon>Eukaryota</taxon>
        <taxon>Fungi</taxon>
        <taxon>Dikarya</taxon>
        <taxon>Ascomycota</taxon>
        <taxon>Pezizomycotina</taxon>
        <taxon>Eurotiomycetes</taxon>
        <taxon>Chaetothyriomycetidae</taxon>
        <taxon>Chaetothyriales</taxon>
        <taxon>Cyphellophoraceae</taxon>
        <taxon>Cyphellophora</taxon>
    </lineage>
</organism>
<dbReference type="GeneID" id="28742021"/>
<keyword evidence="1" id="KW-0812">Transmembrane</keyword>
<keyword evidence="4" id="KW-1185">Reference proteome</keyword>
<gene>
    <name evidence="3" type="ORF">AB675_9593</name>
</gene>
<comment type="caution">
    <text evidence="3">The sequence shown here is derived from an EMBL/GenBank/DDBJ whole genome shotgun (WGS) entry which is preliminary data.</text>
</comment>
<keyword evidence="1" id="KW-0472">Membrane</keyword>
<accession>A0A0N1HDJ1</accession>
<keyword evidence="2" id="KW-0732">Signal</keyword>
<keyword evidence="1" id="KW-1133">Transmembrane helix</keyword>
<sequence length="128" mass="13887">MSQPLTLLSNAIALSIAILYTLAGQAHYTDRFTPDLAANVDTMTPNSHRAFWFLHLTYPQIQALFGAFDLIAAACLYRPSTRNIGLALAIFGFGGGLYGQWYNDAEMGMVGAMTGLAVLGWLTAPRRS</sequence>
<feature type="chain" id="PRO_5005873330" evidence="2">
    <location>
        <begin position="27"/>
        <end position="128"/>
    </location>
</feature>
<feature type="transmembrane region" description="Helical" evidence="1">
    <location>
        <begin position="50"/>
        <end position="77"/>
    </location>
</feature>
<feature type="signal peptide" evidence="2">
    <location>
        <begin position="1"/>
        <end position="26"/>
    </location>
</feature>
<feature type="transmembrane region" description="Helical" evidence="1">
    <location>
        <begin position="107"/>
        <end position="124"/>
    </location>
</feature>
<name>A0A0N1HDJ1_9EURO</name>
<dbReference type="OrthoDB" id="5381614at2759"/>
<proteinExistence type="predicted"/>
<evidence type="ECO:0000313" key="3">
    <source>
        <dbReference type="EMBL" id="KPI42504.1"/>
    </source>
</evidence>
<reference evidence="3 4" key="1">
    <citation type="submission" date="2015-06" db="EMBL/GenBank/DDBJ databases">
        <title>Draft genome of the ant-associated black yeast Phialophora attae CBS 131958.</title>
        <authorList>
            <person name="Moreno L.F."/>
            <person name="Stielow B.J."/>
            <person name="de Hoog S."/>
            <person name="Vicente V.A."/>
            <person name="Weiss V.A."/>
            <person name="de Vries M."/>
            <person name="Cruz L.M."/>
            <person name="Souza E.M."/>
        </authorList>
    </citation>
    <scope>NUCLEOTIDE SEQUENCE [LARGE SCALE GENOMIC DNA]</scope>
    <source>
        <strain evidence="3 4">CBS 131958</strain>
    </source>
</reference>
<feature type="transmembrane region" description="Helical" evidence="1">
    <location>
        <begin position="84"/>
        <end position="101"/>
    </location>
</feature>
<dbReference type="Proteomes" id="UP000038010">
    <property type="component" value="Unassembled WGS sequence"/>
</dbReference>
<dbReference type="RefSeq" id="XP_018002467.1">
    <property type="nucleotide sequence ID" value="XM_018150141.1"/>
</dbReference>